<evidence type="ECO:0000313" key="3">
    <source>
        <dbReference type="EMBL" id="RIH67321.1"/>
    </source>
</evidence>
<protein>
    <submittedName>
        <fullName evidence="3">NAD-dependent epimerase</fullName>
    </submittedName>
</protein>
<dbReference type="PRINTS" id="PR01713">
    <property type="entry name" value="NUCEPIMERASE"/>
</dbReference>
<dbReference type="Pfam" id="PF01370">
    <property type="entry name" value="Epimerase"/>
    <property type="match status" value="1"/>
</dbReference>
<reference evidence="3 4" key="1">
    <citation type="journal article" date="2015" name="Int. J. Syst. Evol. Microbiol.">
        <title>Mariniphaga sediminis sp. nov., isolated from coastal sediment.</title>
        <authorList>
            <person name="Wang F.Q."/>
            <person name="Shen Q.Y."/>
            <person name="Chen G.J."/>
            <person name="Du Z.J."/>
        </authorList>
    </citation>
    <scope>NUCLEOTIDE SEQUENCE [LARGE SCALE GENOMIC DNA]</scope>
    <source>
        <strain evidence="3 4">SY21</strain>
    </source>
</reference>
<gene>
    <name evidence="3" type="ORF">D1164_02235</name>
</gene>
<dbReference type="EMBL" id="QWET01000001">
    <property type="protein sequence ID" value="RIH67321.1"/>
    <property type="molecule type" value="Genomic_DNA"/>
</dbReference>
<evidence type="ECO:0000259" key="2">
    <source>
        <dbReference type="Pfam" id="PF01370"/>
    </source>
</evidence>
<organism evidence="3 4">
    <name type="scientific">Mariniphaga sediminis</name>
    <dbReference type="NCBI Taxonomy" id="1628158"/>
    <lineage>
        <taxon>Bacteria</taxon>
        <taxon>Pseudomonadati</taxon>
        <taxon>Bacteroidota</taxon>
        <taxon>Bacteroidia</taxon>
        <taxon>Marinilabiliales</taxon>
        <taxon>Prolixibacteraceae</taxon>
        <taxon>Mariniphaga</taxon>
    </lineage>
</organism>
<dbReference type="Gene3D" id="3.90.25.10">
    <property type="entry name" value="UDP-galactose 4-epimerase, domain 1"/>
    <property type="match status" value="1"/>
</dbReference>
<dbReference type="OrthoDB" id="9801785at2"/>
<dbReference type="CDD" id="cd05253">
    <property type="entry name" value="UDP_GE_SDE_e"/>
    <property type="match status" value="1"/>
</dbReference>
<comment type="caution">
    <text evidence="3">The sequence shown here is derived from an EMBL/GenBank/DDBJ whole genome shotgun (WGS) entry which is preliminary data.</text>
</comment>
<evidence type="ECO:0000256" key="1">
    <source>
        <dbReference type="ARBA" id="ARBA00023027"/>
    </source>
</evidence>
<evidence type="ECO:0000313" key="4">
    <source>
        <dbReference type="Proteomes" id="UP000266441"/>
    </source>
</evidence>
<sequence length="335" mass="37678">MKILVTGSAGFIGFHLVNKLLKQGASVVGIDNINDYYSPELKFSRLREAGISKDSANWNQKITSTKDAGYSFVRMNLEDREALNHLFETENFDFVCNLAAQAGVRYSIENPHAYINSNIAGFMNILEACRHHPVKHLVYASSSSVYGNSSKMPLSTSDPVDHPISLYAATKKSNELMAYTYSHLYNIPATGLRFFTVYGPWGRPDMAYFLFTRAILEGTPIKVFNHGDLYRDFTYIDDIVEGVVKVLAGIPAESPPYQIYNIGNSTPVKLLDFIETIEKALGKKAVKEYREMQPGDVYKTFADVSDLQKNLGYSPDTPLEKGIGEFVKWYNSYFK</sequence>
<dbReference type="RefSeq" id="WP_119348287.1">
    <property type="nucleotide sequence ID" value="NZ_JBFHKJ010000499.1"/>
</dbReference>
<proteinExistence type="predicted"/>
<dbReference type="InterPro" id="IPR036291">
    <property type="entry name" value="NAD(P)-bd_dom_sf"/>
</dbReference>
<keyword evidence="4" id="KW-1185">Reference proteome</keyword>
<dbReference type="PANTHER" id="PTHR43574">
    <property type="entry name" value="EPIMERASE-RELATED"/>
    <property type="match status" value="1"/>
</dbReference>
<dbReference type="SUPFAM" id="SSF51735">
    <property type="entry name" value="NAD(P)-binding Rossmann-fold domains"/>
    <property type="match status" value="1"/>
</dbReference>
<feature type="domain" description="NAD-dependent epimerase/dehydratase" evidence="2">
    <location>
        <begin position="3"/>
        <end position="263"/>
    </location>
</feature>
<dbReference type="InterPro" id="IPR001509">
    <property type="entry name" value="Epimerase_deHydtase"/>
</dbReference>
<dbReference type="Gene3D" id="3.40.50.720">
    <property type="entry name" value="NAD(P)-binding Rossmann-like Domain"/>
    <property type="match status" value="1"/>
</dbReference>
<keyword evidence="1" id="KW-0520">NAD</keyword>
<dbReference type="AlphaFoldDB" id="A0A399DB90"/>
<accession>A0A399DB90</accession>
<name>A0A399DB90_9BACT</name>
<dbReference type="Proteomes" id="UP000266441">
    <property type="component" value="Unassembled WGS sequence"/>
</dbReference>